<keyword evidence="5" id="KW-1185">Reference proteome</keyword>
<dbReference type="PANTHER" id="PTHR10404">
    <property type="entry name" value="N-ACETYLATED-ALPHA-LINKED ACIDIC DIPEPTIDASE"/>
    <property type="match status" value="1"/>
</dbReference>
<dbReference type="Pfam" id="PF04253">
    <property type="entry name" value="TFR_dimer"/>
    <property type="match status" value="1"/>
</dbReference>
<proteinExistence type="inferred from homology"/>
<dbReference type="InterPro" id="IPR007484">
    <property type="entry name" value="Peptidase_M28"/>
</dbReference>
<evidence type="ECO:0000256" key="1">
    <source>
        <dbReference type="ARBA" id="ARBA00005634"/>
    </source>
</evidence>
<dbReference type="InterPro" id="IPR039373">
    <property type="entry name" value="Peptidase_M28B"/>
</dbReference>
<organism evidence="4 5">
    <name type="scientific">Paramuricea clavata</name>
    <name type="common">Red gorgonian</name>
    <name type="synonym">Violescent sea-whip</name>
    <dbReference type="NCBI Taxonomy" id="317549"/>
    <lineage>
        <taxon>Eukaryota</taxon>
        <taxon>Metazoa</taxon>
        <taxon>Cnidaria</taxon>
        <taxon>Anthozoa</taxon>
        <taxon>Octocorallia</taxon>
        <taxon>Malacalcyonacea</taxon>
        <taxon>Plexauridae</taxon>
        <taxon>Paramuricea</taxon>
    </lineage>
</organism>
<dbReference type="Proteomes" id="UP001152795">
    <property type="component" value="Unassembled WGS sequence"/>
</dbReference>
<comment type="caution">
    <text evidence="4">The sequence shown here is derived from an EMBL/GenBank/DDBJ whole genome shotgun (WGS) entry which is preliminary data.</text>
</comment>
<gene>
    <name evidence="4" type="ORF">PACLA_8A085782</name>
</gene>
<dbReference type="AlphaFoldDB" id="A0A7D9E7M5"/>
<dbReference type="InterPro" id="IPR036757">
    <property type="entry name" value="TFR-like_dimer_dom_sf"/>
</dbReference>
<accession>A0A7D9E7M5</accession>
<protein>
    <submittedName>
        <fullName evidence="4">Uncharacterized protein</fullName>
    </submittedName>
</protein>
<dbReference type="SUPFAM" id="SSF53187">
    <property type="entry name" value="Zn-dependent exopeptidases"/>
    <property type="match status" value="1"/>
</dbReference>
<dbReference type="GO" id="GO:0004180">
    <property type="term" value="F:carboxypeptidase activity"/>
    <property type="evidence" value="ECO:0007669"/>
    <property type="project" value="TreeGrafter"/>
</dbReference>
<reference evidence="4" key="1">
    <citation type="submission" date="2020-04" db="EMBL/GenBank/DDBJ databases">
        <authorList>
            <person name="Alioto T."/>
            <person name="Alioto T."/>
            <person name="Gomez Garrido J."/>
        </authorList>
    </citation>
    <scope>NUCLEOTIDE SEQUENCE</scope>
    <source>
        <strain evidence="4">A484AB</strain>
    </source>
</reference>
<sequence>CSFRNGKTFAEIRRNIRYFSLEPHLAGSSRSKELADEIRTRWDNYGFRVDTLEYDVLLPRAKDDSPDYMEIKDQNGKVTMKHIFAAVGNVHGGLLYVHQGSKQDFQYLNKINITSCNGSAVMMEFSYFTMLEQVKNAHDCNASAVLFIFDGQSQTSGNGSVYPNGTRLPEEQPLVLGLRNGWEIGDPLTPNLPASDAMHRLENIDWPAKLPVQIVESDVAMKLLQQLDGSQLPADWTTDNTTDYRVGPTLKNNLTFHLTVNSKAEMTKIYDVIGTVYGREEPDSWVLIGNHRDAITFGAVDAGSGTSGMMELSRGIGELLKKGWKPRRTIKFCSWAAEEMGMIGATEYVQDNKKLLQERAVAYINMDVLVHGNESLKVCGNPMMVDLVYEQSKMVSDPHGPQESIYSVWKKGRPDPAATDRPQFYTSAFGSDYIPFYEMAGVPSIDLQYGKVPYGLPQAYHTVYDTYHLISMFDPQFLFHLAQTKLAARLLYELSNLQLIPFNINSFTSSLRQIVNRTKLVYAKELKEHGISLSELYKEVNKLAKAGRKFEEIKNQTNPKTHPEQIRILNRRMSAFNKLFISPEPIPDRSDMRNLVHGISQNYRYPNITLAGISDALLVANTSGRWEIVKRQVSLTHHAITQARRSLEIP</sequence>
<dbReference type="Gene3D" id="3.50.30.30">
    <property type="match status" value="1"/>
</dbReference>
<dbReference type="Gene3D" id="3.40.630.10">
    <property type="entry name" value="Zn peptidases"/>
    <property type="match status" value="1"/>
</dbReference>
<evidence type="ECO:0000259" key="3">
    <source>
        <dbReference type="Pfam" id="PF04389"/>
    </source>
</evidence>
<dbReference type="SUPFAM" id="SSF52025">
    <property type="entry name" value="PA domain"/>
    <property type="match status" value="1"/>
</dbReference>
<dbReference type="Gene3D" id="1.20.930.40">
    <property type="entry name" value="Transferrin receptor-like, dimerisation domain"/>
    <property type="match status" value="1"/>
</dbReference>
<dbReference type="SUPFAM" id="SSF47672">
    <property type="entry name" value="Transferrin receptor-like dimerisation domain"/>
    <property type="match status" value="1"/>
</dbReference>
<dbReference type="EMBL" id="CACRXK020004196">
    <property type="protein sequence ID" value="CAB4001861.1"/>
    <property type="molecule type" value="Genomic_DNA"/>
</dbReference>
<feature type="domain" description="Peptidase M28" evidence="3">
    <location>
        <begin position="272"/>
        <end position="471"/>
    </location>
</feature>
<dbReference type="InterPro" id="IPR046450">
    <property type="entry name" value="PA_dom_sf"/>
</dbReference>
<evidence type="ECO:0000313" key="5">
    <source>
        <dbReference type="Proteomes" id="UP001152795"/>
    </source>
</evidence>
<evidence type="ECO:0000259" key="2">
    <source>
        <dbReference type="Pfam" id="PF04253"/>
    </source>
</evidence>
<evidence type="ECO:0000313" key="4">
    <source>
        <dbReference type="EMBL" id="CAB4001861.1"/>
    </source>
</evidence>
<feature type="non-terminal residue" evidence="4">
    <location>
        <position position="1"/>
    </location>
</feature>
<comment type="similarity">
    <text evidence="1">Belongs to the peptidase M28 family. M28B subfamily.</text>
</comment>
<dbReference type="PANTHER" id="PTHR10404:SF46">
    <property type="entry name" value="VACUOLAR PROTEIN SORTING-ASSOCIATED PROTEIN 70"/>
    <property type="match status" value="1"/>
</dbReference>
<feature type="domain" description="Transferrin receptor-like dimerisation" evidence="2">
    <location>
        <begin position="531"/>
        <end position="647"/>
    </location>
</feature>
<dbReference type="FunFam" id="3.40.630.10:FF:000101">
    <property type="entry name" value="N-acetylated alpha-linked acidic dipeptidase like 1"/>
    <property type="match status" value="1"/>
</dbReference>
<name>A0A7D9E7M5_PARCT</name>
<dbReference type="InterPro" id="IPR007365">
    <property type="entry name" value="TFR-like_dimer_dom"/>
</dbReference>
<dbReference type="Pfam" id="PF04389">
    <property type="entry name" value="Peptidase_M28"/>
    <property type="match status" value="1"/>
</dbReference>
<dbReference type="OrthoDB" id="5841748at2759"/>